<evidence type="ECO:0000313" key="1">
    <source>
        <dbReference type="EMBL" id="KIX95293.1"/>
    </source>
</evidence>
<sequence>MDPAISPFSVHRTQRPLINRDPEYAEAMDIAPSFARHIPDEIILRVLSYLIPQRGVTISTDSAGDFDPLTIKSLLQTSRAVRNEVLSCTKASTLHIYIASGKNCPCPTLTTPDDILDTNLGKAAKLPTTIWGEIIVTFAPGLHRELGDACMFVQRTLRRIKVPYSNFASGTRCRSSITCVRRQSTALARAMGNADDVQENEKIRWKFVFDGSRGLDDRDKRHRASVHDLSTIDACLYPWRLQNTTVPHVTFPKRFRVGLDSYGGFFYFRLVDNDGNLRSWSEVVRERFEEEFSDRWNGLSPMLGRYIWTPDALERGELEDANPTAYWYTWPLRLTPHTMEDVEIRGGVFDTDNDEEDFLN</sequence>
<accession>A0A0D2KF12</accession>
<name>A0A0D2KF12_9EURO</name>
<dbReference type="EMBL" id="KN848082">
    <property type="protein sequence ID" value="KIX95293.1"/>
    <property type="molecule type" value="Genomic_DNA"/>
</dbReference>
<dbReference type="VEuPathDB" id="FungiDB:Z520_08810"/>
<gene>
    <name evidence="1" type="ORF">Z520_08810</name>
</gene>
<dbReference type="OrthoDB" id="4134957at2759"/>
<dbReference type="GeneID" id="27714556"/>
<organism evidence="1 2">
    <name type="scientific">Fonsecaea multimorphosa CBS 102226</name>
    <dbReference type="NCBI Taxonomy" id="1442371"/>
    <lineage>
        <taxon>Eukaryota</taxon>
        <taxon>Fungi</taxon>
        <taxon>Dikarya</taxon>
        <taxon>Ascomycota</taxon>
        <taxon>Pezizomycotina</taxon>
        <taxon>Eurotiomycetes</taxon>
        <taxon>Chaetothyriomycetidae</taxon>
        <taxon>Chaetothyriales</taxon>
        <taxon>Herpotrichiellaceae</taxon>
        <taxon>Fonsecaea</taxon>
    </lineage>
</organism>
<evidence type="ECO:0000313" key="2">
    <source>
        <dbReference type="Proteomes" id="UP000053411"/>
    </source>
</evidence>
<reference evidence="1 2" key="1">
    <citation type="submission" date="2015-01" db="EMBL/GenBank/DDBJ databases">
        <title>The Genome Sequence of Fonsecaea multimorphosa CBS 102226.</title>
        <authorList>
            <consortium name="The Broad Institute Genomics Platform"/>
            <person name="Cuomo C."/>
            <person name="de Hoog S."/>
            <person name="Gorbushina A."/>
            <person name="Stielow B."/>
            <person name="Teixiera M."/>
            <person name="Abouelleil A."/>
            <person name="Chapman S.B."/>
            <person name="Priest M."/>
            <person name="Young S.K."/>
            <person name="Wortman J."/>
            <person name="Nusbaum C."/>
            <person name="Birren B."/>
        </authorList>
    </citation>
    <scope>NUCLEOTIDE SEQUENCE [LARGE SCALE GENOMIC DNA]</scope>
    <source>
        <strain evidence="1 2">CBS 102226</strain>
    </source>
</reference>
<protein>
    <recommendedName>
        <fullName evidence="3">F-box domain-containing protein</fullName>
    </recommendedName>
</protein>
<dbReference type="AlphaFoldDB" id="A0A0D2KF12"/>
<dbReference type="Proteomes" id="UP000053411">
    <property type="component" value="Unassembled WGS sequence"/>
</dbReference>
<proteinExistence type="predicted"/>
<keyword evidence="2" id="KW-1185">Reference proteome</keyword>
<evidence type="ECO:0008006" key="3">
    <source>
        <dbReference type="Google" id="ProtNLM"/>
    </source>
</evidence>
<dbReference type="RefSeq" id="XP_016629416.1">
    <property type="nucleotide sequence ID" value="XM_016779306.1"/>
</dbReference>